<comment type="caution">
    <text evidence="4">The sequence shown here is derived from an EMBL/GenBank/DDBJ whole genome shotgun (WGS) entry which is preliminary data.</text>
</comment>
<dbReference type="STRING" id="39480.EUAN_16240"/>
<feature type="domain" description="SLH" evidence="3">
    <location>
        <begin position="135"/>
        <end position="198"/>
    </location>
</feature>
<evidence type="ECO:0000259" key="3">
    <source>
        <dbReference type="PROSITE" id="PS51272"/>
    </source>
</evidence>
<dbReference type="Gene3D" id="2.60.40.1220">
    <property type="match status" value="2"/>
</dbReference>
<dbReference type="InterPro" id="IPR001119">
    <property type="entry name" value="SLH_dom"/>
</dbReference>
<evidence type="ECO:0000313" key="5">
    <source>
        <dbReference type="Proteomes" id="UP000180254"/>
    </source>
</evidence>
<dbReference type="Pfam" id="PF00395">
    <property type="entry name" value="SLH"/>
    <property type="match status" value="2"/>
</dbReference>
<evidence type="ECO:0000313" key="4">
    <source>
        <dbReference type="EMBL" id="OHW61861.1"/>
    </source>
</evidence>
<dbReference type="PROSITE" id="PS51272">
    <property type="entry name" value="SLH"/>
    <property type="match status" value="2"/>
</dbReference>
<sequence>MKKRILSLALASAMAVGTVSGAFAETETPEVLNGPQYIKGNESKEFMPNSKITRQEIAVMVGRALELEGSNPDFKDADKIAAWADEFVAGLQDAEIVKGDEKGNFNPTNKITRAELAAMVVRAYENATGEELSEGDTSFDDVADSAWYAKEVKKAAEAGLVLGDGEGSFNPMGEATRAETVMMINRMLGLGEGNLPSDVAELLETSLVDKAQWPSWAVDAILIASSAYEYTVGEDGKITIVEDEEPTVELKVESVSAINHQSVLVKFNQELESVDKADFTINNGVTVLEAKFGADKKSVYLTTTSQNQGTEYTLSYKGEVSGTFTGTTGQFNSKITVSTTDSEVKQTSTPTATNDANINRGKRTYTINVKDLNGKVDLALIQGGNYNATTGEFTDVDDNMRADFGAVTSVIEEVNGSPQAAGTNFVNNVEIPANGVITVTVDNTTGAENVRLVAFQDTNADNQLTVDANGIAKEEVGIGGRTGYYVAKAAFGASNPNTAGGFVFTDIDSFVDGAGNLYSYDANDKYQVGGVEITKDQFEQIINAGDVLAVSYNTSADGVSTFNITTETGFEAPAAAPTVNVRNLDSGATMNDVRVDFLRGVHANGTLNPTSTVYTVQRASTLGPDGIDGTIDDIAAGDEQWVTVGTVAGTETLRYDDKNLSDGAYVYRIVVKNPVTGVESRTARSAKIVLPANPDTVAPLAIQTTMKDAGNPNELDSGDKVQMLFNEEMKLEAGDIVRLQDAEGEYSNVVLGTGNTFTATTVGDQTLLTITFTAKASVDGGKTFATDGVIQTAALTWTAQTGVTDLAGNDVNLAGSDTAVNVDIVRPTAAVQTIGVVGGTSFVIRFNEPIDRADAAKIANYTVTNGGGLNNPVIAVEVSDVNPRAYTDVTVYTRDALNAGAVLAQTVADLAGNEGNQTGLAISPAVAAPTITLNVAPANNTVFPVSTVTFEGTANANAGVSGVQVRIDGGAWVNSGTNGVTVTTDDGAFDETSEDFDATIAGLSQGVHTFEFRTVENGGAVSAASAVRTVYVSSVASGAPAIDALATQSAAWQDGAINAAEDNAALNMNVTLPADAAPGDVLQVRDGGNIVIGTHTVAAGEEGTSVAVSISAANLQTLTGADAVSNITARVLRGTNNALASADSAAVSIYFGSTAPTATITNAVYNDAANTITLTGADFNTLYDGAGQVLGVTDIKGQLDATKVSFVDSQAQLVPAFNAASIKSAVAQNNTTLVITLTDAYAAQFENVILATDGLVAADTLAIAAGFTSDSAGNLSAGDNLAADGLDV</sequence>
<organism evidence="4 5">
    <name type="scientific">Andreesenia angusta</name>
    <dbReference type="NCBI Taxonomy" id="39480"/>
    <lineage>
        <taxon>Bacteria</taxon>
        <taxon>Bacillati</taxon>
        <taxon>Bacillota</taxon>
        <taxon>Tissierellia</taxon>
        <taxon>Tissierellales</taxon>
        <taxon>Gottschalkiaceae</taxon>
        <taxon>Andreesenia</taxon>
    </lineage>
</organism>
<reference evidence="4 5" key="1">
    <citation type="submission" date="2016-09" db="EMBL/GenBank/DDBJ databases">
        <title>Genome sequence of Eubacterium angustum.</title>
        <authorList>
            <person name="Poehlein A."/>
            <person name="Daniel R."/>
        </authorList>
    </citation>
    <scope>NUCLEOTIDE SEQUENCE [LARGE SCALE GENOMIC DNA]</scope>
    <source>
        <strain evidence="4 5">DSM 1989</strain>
    </source>
</reference>
<dbReference type="Proteomes" id="UP000180254">
    <property type="component" value="Unassembled WGS sequence"/>
</dbReference>
<protein>
    <submittedName>
        <fullName evidence="4">Endoglucanase</fullName>
        <ecNumber evidence="4">3.2.1.4</ecNumber>
    </submittedName>
</protein>
<dbReference type="OrthoDB" id="9776008at2"/>
<proteinExistence type="predicted"/>
<dbReference type="EMBL" id="MKIE01000006">
    <property type="protein sequence ID" value="OHW61861.1"/>
    <property type="molecule type" value="Genomic_DNA"/>
</dbReference>
<feature type="chain" id="PRO_5010359497" evidence="2">
    <location>
        <begin position="25"/>
        <end position="1288"/>
    </location>
</feature>
<feature type="domain" description="SLH" evidence="3">
    <location>
        <begin position="71"/>
        <end position="134"/>
    </location>
</feature>
<dbReference type="EC" id="3.2.1.4" evidence="4"/>
<name>A0A1S1V5D4_9FIRM</name>
<keyword evidence="1 2" id="KW-0732">Signal</keyword>
<keyword evidence="5" id="KW-1185">Reference proteome</keyword>
<accession>A0A1S1V5D4</accession>
<keyword evidence="4" id="KW-0326">Glycosidase</keyword>
<evidence type="ECO:0000256" key="1">
    <source>
        <dbReference type="ARBA" id="ARBA00022729"/>
    </source>
</evidence>
<dbReference type="RefSeq" id="WP_071063463.1">
    <property type="nucleotide sequence ID" value="NZ_MKIE01000006.1"/>
</dbReference>
<dbReference type="GO" id="GO:0008810">
    <property type="term" value="F:cellulase activity"/>
    <property type="evidence" value="ECO:0007669"/>
    <property type="project" value="UniProtKB-EC"/>
</dbReference>
<feature type="signal peptide" evidence="2">
    <location>
        <begin position="1"/>
        <end position="24"/>
    </location>
</feature>
<keyword evidence="4" id="KW-0378">Hydrolase</keyword>
<evidence type="ECO:0000256" key="2">
    <source>
        <dbReference type="SAM" id="SignalP"/>
    </source>
</evidence>
<dbReference type="InterPro" id="IPR014755">
    <property type="entry name" value="Cu-Rt/internalin_Ig-like"/>
</dbReference>
<gene>
    <name evidence="4" type="ORF">EUAN_16240</name>
</gene>